<evidence type="ECO:0000256" key="1">
    <source>
        <dbReference type="SAM" id="MobiDB-lite"/>
    </source>
</evidence>
<feature type="domain" description="PE" evidence="2">
    <location>
        <begin position="4"/>
        <end position="93"/>
    </location>
</feature>
<dbReference type="SUPFAM" id="SSF140459">
    <property type="entry name" value="PE/PPE dimer-like"/>
    <property type="match status" value="1"/>
</dbReference>
<dbReference type="Pfam" id="PF21526">
    <property type="entry name" value="PGRS"/>
    <property type="match status" value="1"/>
</dbReference>
<name>A0ABN0R2P7_MYCUL</name>
<evidence type="ECO:0000259" key="2">
    <source>
        <dbReference type="Pfam" id="PF00934"/>
    </source>
</evidence>
<accession>A0ABN0R2P7</accession>
<proteinExistence type="predicted"/>
<dbReference type="InterPro" id="IPR000084">
    <property type="entry name" value="PE-PGRS_N"/>
</dbReference>
<dbReference type="Proteomes" id="UP000020681">
    <property type="component" value="Unassembled WGS sequence"/>
</dbReference>
<feature type="compositionally biased region" description="Gly residues" evidence="1">
    <location>
        <begin position="121"/>
        <end position="141"/>
    </location>
</feature>
<organism evidence="3 4">
    <name type="scientific">Mycobacterium ulcerans str. Harvey</name>
    <dbReference type="NCBI Taxonomy" id="1299332"/>
    <lineage>
        <taxon>Bacteria</taxon>
        <taxon>Bacillati</taxon>
        <taxon>Actinomycetota</taxon>
        <taxon>Actinomycetes</taxon>
        <taxon>Mycobacteriales</taxon>
        <taxon>Mycobacteriaceae</taxon>
        <taxon>Mycobacterium</taxon>
        <taxon>Mycobacterium ulcerans group</taxon>
    </lineage>
</organism>
<feature type="region of interest" description="Disordered" evidence="1">
    <location>
        <begin position="118"/>
        <end position="141"/>
    </location>
</feature>
<protein>
    <submittedName>
        <fullName evidence="3">PE family protein</fullName>
    </submittedName>
</protein>
<reference evidence="3 4" key="1">
    <citation type="submission" date="2014-01" db="EMBL/GenBank/DDBJ databases">
        <authorList>
            <person name="Dobos K."/>
            <person name="Lenaerts A."/>
            <person name="Ordway D."/>
            <person name="DeGroote M.A."/>
            <person name="Parker T."/>
            <person name="Sizemore C."/>
            <person name="Tallon L.J."/>
            <person name="Sadzewicz L.K."/>
            <person name="Sengamalay N."/>
            <person name="Fraser C.M."/>
            <person name="Hine E."/>
            <person name="Shefchek K.A."/>
            <person name="Das S.P."/>
            <person name="Tettelin H."/>
        </authorList>
    </citation>
    <scope>NUCLEOTIDE SEQUENCE [LARGE SCALE GENOMIC DNA]</scope>
    <source>
        <strain evidence="3 4">Harvey</strain>
    </source>
</reference>
<dbReference type="Gene3D" id="1.10.287.850">
    <property type="entry name" value="HP0062-like domain"/>
    <property type="match status" value="1"/>
</dbReference>
<evidence type="ECO:0000313" key="4">
    <source>
        <dbReference type="Proteomes" id="UP000020681"/>
    </source>
</evidence>
<evidence type="ECO:0000313" key="3">
    <source>
        <dbReference type="EMBL" id="EUA91323.1"/>
    </source>
</evidence>
<keyword evidence="4" id="KW-1185">Reference proteome</keyword>
<dbReference type="EMBL" id="JAOL01000090">
    <property type="protein sequence ID" value="EUA91323.1"/>
    <property type="molecule type" value="Genomic_DNA"/>
</dbReference>
<dbReference type="Pfam" id="PF00934">
    <property type="entry name" value="PE"/>
    <property type="match status" value="1"/>
</dbReference>
<sequence>MSYVIAAPEEFASAARNLANIGVTINAANANAILATTEVIQPGADAVSAAITALINSHGLGYQSISQQTTAFHDRFVQTVNAAAASYTTTDLTAASLLKSMPTAVNAPAQALFGRPLIGNGSNGTPGTGAPGGDGGILFGSGGAGGSGAGGQDGGAGGRAGLFGNGGAGGAGGTGQTQGGAGGPAACSSATAAPAVRAAPVASTGVPVVPAGSAGCCSGPAVPAGRVDRGPPVSVVWAGTAVAPVPCRFPPAGPVAMAEPGCPVSAVQVVPAETPDSTGTVVAGEPAALAPAWAWTTTVSVGPAGPAAG</sequence>
<comment type="caution">
    <text evidence="3">The sequence shown here is derived from an EMBL/GenBank/DDBJ whole genome shotgun (WGS) entry which is preliminary data.</text>
</comment>
<dbReference type="InterPro" id="IPR038332">
    <property type="entry name" value="PPE_sf"/>
</dbReference>
<dbReference type="InterPro" id="IPR048996">
    <property type="entry name" value="PGRS_rpt"/>
</dbReference>
<gene>
    <name evidence="3" type="ORF">I551_2179</name>
</gene>